<accession>A0A1R3IYY5</accession>
<evidence type="ECO:0000259" key="2">
    <source>
        <dbReference type="PROSITE" id="PS50142"/>
    </source>
</evidence>
<proteinExistence type="predicted"/>
<protein>
    <recommendedName>
        <fullName evidence="2">RNase III domain-containing protein</fullName>
    </recommendedName>
</protein>
<organism evidence="3 4">
    <name type="scientific">Corchorus capsularis</name>
    <name type="common">Jute</name>
    <dbReference type="NCBI Taxonomy" id="210143"/>
    <lineage>
        <taxon>Eukaryota</taxon>
        <taxon>Viridiplantae</taxon>
        <taxon>Streptophyta</taxon>
        <taxon>Embryophyta</taxon>
        <taxon>Tracheophyta</taxon>
        <taxon>Spermatophyta</taxon>
        <taxon>Magnoliopsida</taxon>
        <taxon>eudicotyledons</taxon>
        <taxon>Gunneridae</taxon>
        <taxon>Pentapetalae</taxon>
        <taxon>rosids</taxon>
        <taxon>malvids</taxon>
        <taxon>Malvales</taxon>
        <taxon>Malvaceae</taxon>
        <taxon>Grewioideae</taxon>
        <taxon>Apeibeae</taxon>
        <taxon>Corchorus</taxon>
    </lineage>
</organism>
<dbReference type="AlphaFoldDB" id="A0A1R3IYY5"/>
<evidence type="ECO:0000313" key="3">
    <source>
        <dbReference type="EMBL" id="OMO87776.1"/>
    </source>
</evidence>
<evidence type="ECO:0000256" key="1">
    <source>
        <dbReference type="SAM" id="MobiDB-lite"/>
    </source>
</evidence>
<dbReference type="Pfam" id="PF14622">
    <property type="entry name" value="Ribonucleas_3_3"/>
    <property type="match status" value="1"/>
</dbReference>
<dbReference type="SMART" id="SM00535">
    <property type="entry name" value="RIBOc"/>
    <property type="match status" value="1"/>
</dbReference>
<dbReference type="EMBL" id="AWWV01009154">
    <property type="protein sequence ID" value="OMO87776.1"/>
    <property type="molecule type" value="Genomic_DNA"/>
</dbReference>
<dbReference type="GO" id="GO:0004525">
    <property type="term" value="F:ribonuclease III activity"/>
    <property type="evidence" value="ECO:0007669"/>
    <property type="project" value="InterPro"/>
</dbReference>
<dbReference type="Proteomes" id="UP000188268">
    <property type="component" value="Unassembled WGS sequence"/>
</dbReference>
<name>A0A1R3IYY5_COCAP</name>
<gene>
    <name evidence="3" type="ORF">CCACVL1_08770</name>
</gene>
<dbReference type="InterPro" id="IPR036389">
    <property type="entry name" value="RNase_III_sf"/>
</dbReference>
<comment type="caution">
    <text evidence="3">The sequence shown here is derived from an EMBL/GenBank/DDBJ whole genome shotgun (WGS) entry which is preliminary data.</text>
</comment>
<dbReference type="Gene3D" id="1.10.1520.10">
    <property type="entry name" value="Ribonuclease III domain"/>
    <property type="match status" value="1"/>
</dbReference>
<sequence length="195" mass="21232">MEVVAYAIGKYEDQSFKPSSPFLQALEILQDQIDYTFKNIDLFQISMTHASFSEENNEALSILGANIMETSAAIHSLEKDIDMSSKELGNLISEISKVSSCAFDGLQLGLQHVVRVSAKTDPSSSTIVCGAFRAMFGAIAIDFGSTGKAGNVFWSIHDGKVERAASRNQPIYVEASPEVKDEDEVSPEVKDADEL</sequence>
<dbReference type="OMA" id="QTKIRYQ"/>
<dbReference type="GO" id="GO:0006396">
    <property type="term" value="P:RNA processing"/>
    <property type="evidence" value="ECO:0007669"/>
    <property type="project" value="InterPro"/>
</dbReference>
<feature type="region of interest" description="Disordered" evidence="1">
    <location>
        <begin position="172"/>
        <end position="195"/>
    </location>
</feature>
<reference evidence="3 4" key="1">
    <citation type="submission" date="2013-09" db="EMBL/GenBank/DDBJ databases">
        <title>Corchorus capsularis genome sequencing.</title>
        <authorList>
            <person name="Alam M."/>
            <person name="Haque M.S."/>
            <person name="Islam M.S."/>
            <person name="Emdad E.M."/>
            <person name="Islam M.M."/>
            <person name="Ahmed B."/>
            <person name="Halim A."/>
            <person name="Hossen Q.M.M."/>
            <person name="Hossain M.Z."/>
            <person name="Ahmed R."/>
            <person name="Khan M.M."/>
            <person name="Islam R."/>
            <person name="Rashid M.M."/>
            <person name="Khan S.A."/>
            <person name="Rahman M.S."/>
            <person name="Alam M."/>
        </authorList>
    </citation>
    <scope>NUCLEOTIDE SEQUENCE [LARGE SCALE GENOMIC DNA]</scope>
    <source>
        <strain evidence="4">cv. CVL-1</strain>
        <tissue evidence="3">Whole seedling</tissue>
    </source>
</reference>
<keyword evidence="4" id="KW-1185">Reference proteome</keyword>
<dbReference type="OrthoDB" id="1925749at2759"/>
<feature type="domain" description="RNase III" evidence="2">
    <location>
        <begin position="26"/>
        <end position="144"/>
    </location>
</feature>
<dbReference type="SUPFAM" id="SSF69065">
    <property type="entry name" value="RNase III domain-like"/>
    <property type="match status" value="1"/>
</dbReference>
<dbReference type="STRING" id="210143.A0A1R3IYY5"/>
<dbReference type="Gramene" id="OMO87776">
    <property type="protein sequence ID" value="OMO87776"/>
    <property type="gene ID" value="CCACVL1_08770"/>
</dbReference>
<dbReference type="InterPro" id="IPR000999">
    <property type="entry name" value="RNase_III_dom"/>
</dbReference>
<evidence type="ECO:0000313" key="4">
    <source>
        <dbReference type="Proteomes" id="UP000188268"/>
    </source>
</evidence>
<dbReference type="PROSITE" id="PS50142">
    <property type="entry name" value="RNASE_3_2"/>
    <property type="match status" value="1"/>
</dbReference>